<feature type="coiled-coil region" evidence="1">
    <location>
        <begin position="39"/>
        <end position="66"/>
    </location>
</feature>
<dbReference type="AlphaFoldDB" id="A0A9W9WQ46"/>
<accession>A0A9W9WQ46</accession>
<dbReference type="EMBL" id="JAPWDO010000005">
    <property type="protein sequence ID" value="KAJ5471631.1"/>
    <property type="molecule type" value="Genomic_DNA"/>
</dbReference>
<evidence type="ECO:0000313" key="4">
    <source>
        <dbReference type="Proteomes" id="UP001147760"/>
    </source>
</evidence>
<sequence>MSFPGSPRDPVDDEPKASTGGPKPTADSSQRTKSQRDALVTLNNVIRKLILERNDIENEIVRQRAVLADQVARLSTTDENIETLQKVWEDMAAGFGLQSKK</sequence>
<evidence type="ECO:0000256" key="1">
    <source>
        <dbReference type="SAM" id="Coils"/>
    </source>
</evidence>
<keyword evidence="1" id="KW-0175">Coiled coil</keyword>
<gene>
    <name evidence="3" type="ORF">N7530_008988</name>
</gene>
<organism evidence="3 4">
    <name type="scientific">Penicillium desertorum</name>
    <dbReference type="NCBI Taxonomy" id="1303715"/>
    <lineage>
        <taxon>Eukaryota</taxon>
        <taxon>Fungi</taxon>
        <taxon>Dikarya</taxon>
        <taxon>Ascomycota</taxon>
        <taxon>Pezizomycotina</taxon>
        <taxon>Eurotiomycetes</taxon>
        <taxon>Eurotiomycetidae</taxon>
        <taxon>Eurotiales</taxon>
        <taxon>Aspergillaceae</taxon>
        <taxon>Penicillium</taxon>
    </lineage>
</organism>
<reference evidence="3" key="2">
    <citation type="journal article" date="2023" name="IMA Fungus">
        <title>Comparative genomic study of the Penicillium genus elucidates a diverse pangenome and 15 lateral gene transfer events.</title>
        <authorList>
            <person name="Petersen C."/>
            <person name="Sorensen T."/>
            <person name="Nielsen M.R."/>
            <person name="Sondergaard T.E."/>
            <person name="Sorensen J.L."/>
            <person name="Fitzpatrick D.A."/>
            <person name="Frisvad J.C."/>
            <person name="Nielsen K.L."/>
        </authorList>
    </citation>
    <scope>NUCLEOTIDE SEQUENCE</scope>
    <source>
        <strain evidence="3">IBT 17660</strain>
    </source>
</reference>
<dbReference type="Proteomes" id="UP001147760">
    <property type="component" value="Unassembled WGS sequence"/>
</dbReference>
<dbReference type="OrthoDB" id="4320247at2759"/>
<evidence type="ECO:0000256" key="2">
    <source>
        <dbReference type="SAM" id="MobiDB-lite"/>
    </source>
</evidence>
<comment type="caution">
    <text evidence="3">The sequence shown here is derived from an EMBL/GenBank/DDBJ whole genome shotgun (WGS) entry which is preliminary data.</text>
</comment>
<protein>
    <submittedName>
        <fullName evidence="3">Uncharacterized protein</fullName>
    </submittedName>
</protein>
<keyword evidence="4" id="KW-1185">Reference proteome</keyword>
<reference evidence="3" key="1">
    <citation type="submission" date="2022-12" db="EMBL/GenBank/DDBJ databases">
        <authorList>
            <person name="Petersen C."/>
        </authorList>
    </citation>
    <scope>NUCLEOTIDE SEQUENCE</scope>
    <source>
        <strain evidence="3">IBT 17660</strain>
    </source>
</reference>
<evidence type="ECO:0000313" key="3">
    <source>
        <dbReference type="EMBL" id="KAJ5471631.1"/>
    </source>
</evidence>
<proteinExistence type="predicted"/>
<name>A0A9W9WQ46_9EURO</name>
<feature type="region of interest" description="Disordered" evidence="2">
    <location>
        <begin position="1"/>
        <end position="37"/>
    </location>
</feature>